<sequence length="308" mass="34615">MEEWEIDLAKLDLRHVLAVGTNGTVYRGAYDGQDVAVKILDWGEDGIATAAETAALQASFQQEVAVWHKLDHPNIPKFVGASMGTSNLKIPVKNTSNDSHNSPPSRAGCVIVEFVPGAKTLKKFLIRNRRNKLAFKVVIQLALDLSKGLSYLHSKKILHRDVILENMLVDNHGTLKIVDFGVTIIEAHKPRDMTRYMAPEFLDGKPYNRKCDVYSFGFFLWEIYCYGMPYPNLSFDDVRQNLRPEIPRCCPSTLASIMRKCWDANPDNRPEMEEVVKMLYAIDNSKGGGMIPEDQSTGCFCFSTPRGP</sequence>
<dbReference type="AlphaFoldDB" id="A0A540MZI2"/>
<evidence type="ECO:0000313" key="8">
    <source>
        <dbReference type="EMBL" id="TQE04218.1"/>
    </source>
</evidence>
<dbReference type="PIRSF" id="PIRSF000654">
    <property type="entry name" value="Integrin-linked_kinase"/>
    <property type="match status" value="1"/>
</dbReference>
<keyword evidence="9" id="KW-1185">Reference proteome</keyword>
<organism evidence="8 9">
    <name type="scientific">Malus baccata</name>
    <name type="common">Siberian crab apple</name>
    <name type="synonym">Pyrus baccata</name>
    <dbReference type="NCBI Taxonomy" id="106549"/>
    <lineage>
        <taxon>Eukaryota</taxon>
        <taxon>Viridiplantae</taxon>
        <taxon>Streptophyta</taxon>
        <taxon>Embryophyta</taxon>
        <taxon>Tracheophyta</taxon>
        <taxon>Spermatophyta</taxon>
        <taxon>Magnoliopsida</taxon>
        <taxon>eudicotyledons</taxon>
        <taxon>Gunneridae</taxon>
        <taxon>Pentapetalae</taxon>
        <taxon>rosids</taxon>
        <taxon>fabids</taxon>
        <taxon>Rosales</taxon>
        <taxon>Rosaceae</taxon>
        <taxon>Amygdaloideae</taxon>
        <taxon>Maleae</taxon>
        <taxon>Malus</taxon>
    </lineage>
</organism>
<keyword evidence="3" id="KW-0418">Kinase</keyword>
<dbReference type="GO" id="GO:0004674">
    <property type="term" value="F:protein serine/threonine kinase activity"/>
    <property type="evidence" value="ECO:0007669"/>
    <property type="project" value="UniProtKB-EC"/>
</dbReference>
<proteinExistence type="predicted"/>
<dbReference type="STRING" id="106549.A0A540MZI2"/>
<evidence type="ECO:0000256" key="4">
    <source>
        <dbReference type="ARBA" id="ARBA00022840"/>
    </source>
</evidence>
<dbReference type="InterPro" id="IPR000719">
    <property type="entry name" value="Prot_kinase_dom"/>
</dbReference>
<dbReference type="Proteomes" id="UP000315295">
    <property type="component" value="Unassembled WGS sequence"/>
</dbReference>
<accession>A0A540MZI2</accession>
<dbReference type="FunFam" id="3.30.200.20:FF:000034">
    <property type="entry name" value="Kinase suppressor of Ras 1"/>
    <property type="match status" value="1"/>
</dbReference>
<keyword evidence="1" id="KW-0808">Transferase</keyword>
<comment type="caution">
    <text evidence="8">The sequence shown here is derived from an EMBL/GenBank/DDBJ whole genome shotgun (WGS) entry which is preliminary data.</text>
</comment>
<dbReference type="EMBL" id="VIEB01000144">
    <property type="protein sequence ID" value="TQE04218.1"/>
    <property type="molecule type" value="Genomic_DNA"/>
</dbReference>
<dbReference type="InterPro" id="IPR051681">
    <property type="entry name" value="Ser/Thr_Kinases-Pseudokinases"/>
</dbReference>
<dbReference type="PROSITE" id="PS50011">
    <property type="entry name" value="PROTEIN_KINASE_DOM"/>
    <property type="match status" value="1"/>
</dbReference>
<keyword evidence="4" id="KW-0067">ATP-binding</keyword>
<dbReference type="Gene3D" id="3.30.200.20">
    <property type="entry name" value="Phosphorylase Kinase, domain 1"/>
    <property type="match status" value="1"/>
</dbReference>
<reference evidence="8 9" key="1">
    <citation type="journal article" date="2019" name="G3 (Bethesda)">
        <title>Sequencing of a Wild Apple (Malus baccata) Genome Unravels the Differences Between Cultivated and Wild Apple Species Regarding Disease Resistance and Cold Tolerance.</title>
        <authorList>
            <person name="Chen X."/>
        </authorList>
    </citation>
    <scope>NUCLEOTIDE SEQUENCE [LARGE SCALE GENOMIC DNA]</scope>
    <source>
        <strain evidence="9">cv. Shandingzi</strain>
        <tissue evidence="8">Leaves</tissue>
    </source>
</reference>
<dbReference type="InterPro" id="IPR011009">
    <property type="entry name" value="Kinase-like_dom_sf"/>
</dbReference>
<evidence type="ECO:0000256" key="6">
    <source>
        <dbReference type="ARBA" id="ARBA00048679"/>
    </source>
</evidence>
<evidence type="ECO:0000256" key="3">
    <source>
        <dbReference type="ARBA" id="ARBA00022777"/>
    </source>
</evidence>
<feature type="domain" description="Protein kinase" evidence="7">
    <location>
        <begin position="11"/>
        <end position="281"/>
    </location>
</feature>
<dbReference type="SUPFAM" id="SSF56112">
    <property type="entry name" value="Protein kinase-like (PK-like)"/>
    <property type="match status" value="1"/>
</dbReference>
<dbReference type="CDD" id="cd13999">
    <property type="entry name" value="STKc_MAP3K-like"/>
    <property type="match status" value="1"/>
</dbReference>
<dbReference type="PANTHER" id="PTHR44329">
    <property type="entry name" value="SERINE/THREONINE-PROTEIN KINASE TNNI3K-RELATED"/>
    <property type="match status" value="1"/>
</dbReference>
<evidence type="ECO:0000313" key="9">
    <source>
        <dbReference type="Proteomes" id="UP000315295"/>
    </source>
</evidence>
<dbReference type="InterPro" id="IPR001245">
    <property type="entry name" value="Ser-Thr/Tyr_kinase_cat_dom"/>
</dbReference>
<comment type="catalytic activity">
    <reaction evidence="6">
        <text>L-seryl-[protein] + ATP = O-phospho-L-seryl-[protein] + ADP + H(+)</text>
        <dbReference type="Rhea" id="RHEA:17989"/>
        <dbReference type="Rhea" id="RHEA-COMP:9863"/>
        <dbReference type="Rhea" id="RHEA-COMP:11604"/>
        <dbReference type="ChEBI" id="CHEBI:15378"/>
        <dbReference type="ChEBI" id="CHEBI:29999"/>
        <dbReference type="ChEBI" id="CHEBI:30616"/>
        <dbReference type="ChEBI" id="CHEBI:83421"/>
        <dbReference type="ChEBI" id="CHEBI:456216"/>
        <dbReference type="EC" id="2.7.11.1"/>
    </reaction>
</comment>
<comment type="catalytic activity">
    <reaction evidence="5">
        <text>L-threonyl-[protein] + ATP = O-phospho-L-threonyl-[protein] + ADP + H(+)</text>
        <dbReference type="Rhea" id="RHEA:46608"/>
        <dbReference type="Rhea" id="RHEA-COMP:11060"/>
        <dbReference type="Rhea" id="RHEA-COMP:11605"/>
        <dbReference type="ChEBI" id="CHEBI:15378"/>
        <dbReference type="ChEBI" id="CHEBI:30013"/>
        <dbReference type="ChEBI" id="CHEBI:30616"/>
        <dbReference type="ChEBI" id="CHEBI:61977"/>
        <dbReference type="ChEBI" id="CHEBI:456216"/>
        <dbReference type="EC" id="2.7.11.1"/>
    </reaction>
</comment>
<name>A0A540MZI2_MALBA</name>
<dbReference type="Gene3D" id="1.10.510.10">
    <property type="entry name" value="Transferase(Phosphotransferase) domain 1"/>
    <property type="match status" value="1"/>
</dbReference>
<dbReference type="GO" id="GO:0005524">
    <property type="term" value="F:ATP binding"/>
    <property type="evidence" value="ECO:0007669"/>
    <property type="project" value="UniProtKB-KW"/>
</dbReference>
<gene>
    <name evidence="8" type="ORF">C1H46_010212</name>
</gene>
<dbReference type="PANTHER" id="PTHR44329:SF271">
    <property type="entry name" value="ATMRK1"/>
    <property type="match status" value="1"/>
</dbReference>
<evidence type="ECO:0000259" key="7">
    <source>
        <dbReference type="PROSITE" id="PS50011"/>
    </source>
</evidence>
<evidence type="ECO:0000256" key="2">
    <source>
        <dbReference type="ARBA" id="ARBA00022741"/>
    </source>
</evidence>
<dbReference type="Pfam" id="PF07714">
    <property type="entry name" value="PK_Tyr_Ser-Thr"/>
    <property type="match status" value="1"/>
</dbReference>
<dbReference type="GO" id="GO:0005886">
    <property type="term" value="C:plasma membrane"/>
    <property type="evidence" value="ECO:0007669"/>
    <property type="project" value="TreeGrafter"/>
</dbReference>
<keyword evidence="2" id="KW-0547">Nucleotide-binding</keyword>
<protein>
    <recommendedName>
        <fullName evidence="7">Protein kinase domain-containing protein</fullName>
    </recommendedName>
</protein>
<evidence type="ECO:0000256" key="5">
    <source>
        <dbReference type="ARBA" id="ARBA00047899"/>
    </source>
</evidence>
<evidence type="ECO:0000256" key="1">
    <source>
        <dbReference type="ARBA" id="ARBA00022679"/>
    </source>
</evidence>